<dbReference type="InterPro" id="IPR000222">
    <property type="entry name" value="PP2C_BS"/>
</dbReference>
<feature type="non-terminal residue" evidence="7">
    <location>
        <position position="329"/>
    </location>
</feature>
<accession>A0A8J9TI54</accession>
<evidence type="ECO:0000256" key="5">
    <source>
        <dbReference type="RuleBase" id="RU003465"/>
    </source>
</evidence>
<dbReference type="GO" id="GO:0046872">
    <property type="term" value="F:metal ion binding"/>
    <property type="evidence" value="ECO:0007669"/>
    <property type="project" value="UniProtKB-KW"/>
</dbReference>
<dbReference type="PANTHER" id="PTHR47992">
    <property type="entry name" value="PROTEIN PHOSPHATASE"/>
    <property type="match status" value="1"/>
</dbReference>
<dbReference type="CDD" id="cd00143">
    <property type="entry name" value="PP2Cc"/>
    <property type="match status" value="1"/>
</dbReference>
<dbReference type="EMBL" id="OU594954">
    <property type="protein sequence ID" value="CAG9280667.1"/>
    <property type="molecule type" value="Genomic_DNA"/>
</dbReference>
<evidence type="ECO:0000313" key="7">
    <source>
        <dbReference type="EMBL" id="CAG9280667.1"/>
    </source>
</evidence>
<feature type="non-terminal residue" evidence="7">
    <location>
        <position position="1"/>
    </location>
</feature>
<dbReference type="SUPFAM" id="SSF81606">
    <property type="entry name" value="PP2C-like"/>
    <property type="match status" value="1"/>
</dbReference>
<dbReference type="PROSITE" id="PS01032">
    <property type="entry name" value="PPM_1"/>
    <property type="match status" value="1"/>
</dbReference>
<comment type="similarity">
    <text evidence="5">Belongs to the PP2C family.</text>
</comment>
<protein>
    <recommendedName>
        <fullName evidence="6">PPM-type phosphatase domain-containing protein</fullName>
    </recommendedName>
</protein>
<dbReference type="Proteomes" id="UP000836788">
    <property type="component" value="Chromosome 13"/>
</dbReference>
<gene>
    <name evidence="7" type="ORF">PTTT1_LOCUS14062</name>
</gene>
<dbReference type="GO" id="GO:0004722">
    <property type="term" value="F:protein serine/threonine phosphatase activity"/>
    <property type="evidence" value="ECO:0007669"/>
    <property type="project" value="InterPro"/>
</dbReference>
<keyword evidence="4 5" id="KW-0904">Protein phosphatase</keyword>
<evidence type="ECO:0000256" key="1">
    <source>
        <dbReference type="ARBA" id="ARBA00004170"/>
    </source>
</evidence>
<reference evidence="7" key="1">
    <citation type="submission" date="2022-02" db="EMBL/GenBank/DDBJ databases">
        <authorList>
            <person name="Giguere J D."/>
        </authorList>
    </citation>
    <scope>NUCLEOTIDE SEQUENCE</scope>
    <source>
        <strain evidence="7">CCAP 1055/1</strain>
    </source>
</reference>
<dbReference type="GO" id="GO:0016020">
    <property type="term" value="C:membrane"/>
    <property type="evidence" value="ECO:0007669"/>
    <property type="project" value="UniProtKB-SubCell"/>
</dbReference>
<dbReference type="PROSITE" id="PS51746">
    <property type="entry name" value="PPM_2"/>
    <property type="match status" value="1"/>
</dbReference>
<evidence type="ECO:0000256" key="3">
    <source>
        <dbReference type="ARBA" id="ARBA00022801"/>
    </source>
</evidence>
<name>A0A8J9TI54_PHATR</name>
<evidence type="ECO:0000256" key="2">
    <source>
        <dbReference type="ARBA" id="ARBA00022723"/>
    </source>
</evidence>
<keyword evidence="3 5" id="KW-0378">Hydrolase</keyword>
<dbReference type="Pfam" id="PF00481">
    <property type="entry name" value="PP2C"/>
    <property type="match status" value="1"/>
</dbReference>
<proteinExistence type="inferred from homology"/>
<feature type="domain" description="PPM-type phosphatase" evidence="6">
    <location>
        <begin position="5"/>
        <end position="329"/>
    </location>
</feature>
<evidence type="ECO:0000259" key="6">
    <source>
        <dbReference type="PROSITE" id="PS51746"/>
    </source>
</evidence>
<keyword evidence="2" id="KW-0479">Metal-binding</keyword>
<dbReference type="SMART" id="SM00332">
    <property type="entry name" value="PP2Cc"/>
    <property type="match status" value="1"/>
</dbReference>
<organism evidence="7">
    <name type="scientific">Phaeodactylum tricornutum</name>
    <name type="common">Diatom</name>
    <dbReference type="NCBI Taxonomy" id="2850"/>
    <lineage>
        <taxon>Eukaryota</taxon>
        <taxon>Sar</taxon>
        <taxon>Stramenopiles</taxon>
        <taxon>Ochrophyta</taxon>
        <taxon>Bacillariophyta</taxon>
        <taxon>Bacillariophyceae</taxon>
        <taxon>Bacillariophycidae</taxon>
        <taxon>Naviculales</taxon>
        <taxon>Phaeodactylaceae</taxon>
        <taxon>Phaeodactylum</taxon>
    </lineage>
</organism>
<dbReference type="InterPro" id="IPR015655">
    <property type="entry name" value="PP2C"/>
</dbReference>
<evidence type="ECO:0000256" key="4">
    <source>
        <dbReference type="ARBA" id="ARBA00022912"/>
    </source>
</evidence>
<dbReference type="Gene3D" id="3.60.40.10">
    <property type="entry name" value="PPM-type phosphatase domain"/>
    <property type="match status" value="1"/>
</dbReference>
<dbReference type="InterPro" id="IPR001932">
    <property type="entry name" value="PPM-type_phosphatase-like_dom"/>
</dbReference>
<dbReference type="AlphaFoldDB" id="A0A8J9TI54"/>
<comment type="subcellular location">
    <subcellularLocation>
        <location evidence="1">Membrane</location>
        <topology evidence="1">Peripheral membrane protein</topology>
    </subcellularLocation>
</comment>
<dbReference type="InterPro" id="IPR036457">
    <property type="entry name" value="PPM-type-like_dom_sf"/>
</dbReference>
<sequence length="329" mass="36328">NATIRYAYLSQRGFYPDDPFKANQDAYDVQIPLSNNQGDAFLGIFDGHGKDGDGCAIFAKHNLHKHVHGFVNARKSQTAAELTKEEVHHCITKAHVETNRTLRKNPKVDDSLSGTTAISVYFHGRRNRMTIANVGDSRAVLGQAVTGNLPESAAPATTSRNNLKAVPLSRDQTPYRKDERSRIRATGARVLSLDQLEGLEPIQDISENGEDDDFVLGEELDEGGDPPRVWSPDGDFPGTAFTRSIGDAMAEDLGVYAEPELLTREMTPDDKIIVLASDGVFEFLTNQSVIDICAKFNDPLEACRAVVAEAYELWLQYELRTDDITIICM</sequence>